<dbReference type="OrthoDB" id="185373at2759"/>
<dbReference type="FunFam" id="1.25.40.10:FF:001767">
    <property type="entry name" value="Pentatricopeptide repeat-containing protein At5g15340, mitochondrial"/>
    <property type="match status" value="1"/>
</dbReference>
<dbReference type="eggNOG" id="KOG4197">
    <property type="taxonomic scope" value="Eukaryota"/>
</dbReference>
<evidence type="ECO:0000313" key="5">
    <source>
        <dbReference type="EMBL" id="KCW59680.1"/>
    </source>
</evidence>
<dbReference type="KEGG" id="egr:104416954"/>
<sequence>MLETGKQIHAVLTKYGLVRNGFAGAALIDLYGKCGTAEMARSVFDQLIDIDMVSMNTMIYSYAVNGLGQEALELYSRMKDLGLEQNQVTFVAVLLACSNAGLVEEGQQIFSYLRDSRETELRRDHYACMVDLLGRSGRLEEAEMLVTQIKNPDLVVWRALLSACRVHGDVKMAERAMKKVLELAPGDEGTHVLLSNIYASTCNWSQLIEMKSTMREMKLKKNPAMSWVEVDREVHTFMAGDLSHLGSKEILDTLEELIEKVRNLGYVLDTRYVLQDLDEEKKETSLYYHSEKLALAFALSRTKNKTSSVRILKNLRVCGDCHSWMKYVSVAVGREIVARDSKRYHHIKDGLCSCRDYW</sequence>
<dbReference type="Pfam" id="PF14432">
    <property type="entry name" value="DYW_deaminase"/>
    <property type="match status" value="1"/>
</dbReference>
<dbReference type="NCBIfam" id="TIGR00756">
    <property type="entry name" value="PPR"/>
    <property type="match status" value="1"/>
</dbReference>
<dbReference type="AlphaFoldDB" id="A0A059B1Y4"/>
<evidence type="ECO:0000256" key="1">
    <source>
        <dbReference type="ARBA" id="ARBA00006643"/>
    </source>
</evidence>
<dbReference type="InterPro" id="IPR011990">
    <property type="entry name" value="TPR-like_helical_dom_sf"/>
</dbReference>
<dbReference type="Pfam" id="PF20431">
    <property type="entry name" value="E_motif"/>
    <property type="match status" value="1"/>
</dbReference>
<dbReference type="InterPro" id="IPR002885">
    <property type="entry name" value="PPR_rpt"/>
</dbReference>
<dbReference type="OMA" id="DRETHIF"/>
<dbReference type="GO" id="GO:0003723">
    <property type="term" value="F:RNA binding"/>
    <property type="evidence" value="ECO:0007669"/>
    <property type="project" value="InterPro"/>
</dbReference>
<dbReference type="PANTHER" id="PTHR47926">
    <property type="entry name" value="PENTATRICOPEPTIDE REPEAT-CONTAINING PROTEIN"/>
    <property type="match status" value="1"/>
</dbReference>
<feature type="domain" description="DYW" evidence="4">
    <location>
        <begin position="265"/>
        <end position="358"/>
    </location>
</feature>
<comment type="similarity">
    <text evidence="1">Belongs to the PPR family. PCMP-H subfamily.</text>
</comment>
<accession>A0A059B1Y4</accession>
<dbReference type="InParanoid" id="A0A059B1Y4"/>
<dbReference type="FunFam" id="1.25.40.10:FF:000144">
    <property type="entry name" value="Pentatricopeptide repeat-containing protein, mitochondrial"/>
    <property type="match status" value="1"/>
</dbReference>
<dbReference type="InterPro" id="IPR046960">
    <property type="entry name" value="PPR_At4g14850-like_plant"/>
</dbReference>
<dbReference type="Pfam" id="PF01535">
    <property type="entry name" value="PPR"/>
    <property type="match status" value="2"/>
</dbReference>
<dbReference type="InterPro" id="IPR046848">
    <property type="entry name" value="E_motif"/>
</dbReference>
<gene>
    <name evidence="5" type="ORF">EUGRSUZ_H02437</name>
</gene>
<organism evidence="5">
    <name type="scientific">Eucalyptus grandis</name>
    <name type="common">Flooded gum</name>
    <dbReference type="NCBI Taxonomy" id="71139"/>
    <lineage>
        <taxon>Eukaryota</taxon>
        <taxon>Viridiplantae</taxon>
        <taxon>Streptophyta</taxon>
        <taxon>Embryophyta</taxon>
        <taxon>Tracheophyta</taxon>
        <taxon>Spermatophyta</taxon>
        <taxon>Magnoliopsida</taxon>
        <taxon>eudicotyledons</taxon>
        <taxon>Gunneridae</taxon>
        <taxon>Pentapetalae</taxon>
        <taxon>rosids</taxon>
        <taxon>malvids</taxon>
        <taxon>Myrtales</taxon>
        <taxon>Myrtaceae</taxon>
        <taxon>Myrtoideae</taxon>
        <taxon>Eucalypteae</taxon>
        <taxon>Eucalyptus</taxon>
    </lineage>
</organism>
<proteinExistence type="inferred from homology"/>
<dbReference type="GO" id="GO:0009451">
    <property type="term" value="P:RNA modification"/>
    <property type="evidence" value="ECO:0007669"/>
    <property type="project" value="InterPro"/>
</dbReference>
<dbReference type="Pfam" id="PF13041">
    <property type="entry name" value="PPR_2"/>
    <property type="match status" value="1"/>
</dbReference>
<dbReference type="PANTHER" id="PTHR47926:SF342">
    <property type="entry name" value="TETRATRICOPEPTIDE-LIKE HELICAL DOMAIN-CONTAINING PROTEIN-RELATED"/>
    <property type="match status" value="1"/>
</dbReference>
<dbReference type="Gramene" id="KCW59680">
    <property type="protein sequence ID" value="KCW59680"/>
    <property type="gene ID" value="EUGRSUZ_H02437"/>
</dbReference>
<evidence type="ECO:0000256" key="3">
    <source>
        <dbReference type="PROSITE-ProRule" id="PRU00708"/>
    </source>
</evidence>
<dbReference type="EMBL" id="KK198760">
    <property type="protein sequence ID" value="KCW59680.1"/>
    <property type="molecule type" value="Genomic_DNA"/>
</dbReference>
<feature type="repeat" description="PPR" evidence="3">
    <location>
        <begin position="51"/>
        <end position="85"/>
    </location>
</feature>
<dbReference type="InterPro" id="IPR032867">
    <property type="entry name" value="DYW_dom"/>
</dbReference>
<dbReference type="PROSITE" id="PS51375">
    <property type="entry name" value="PPR"/>
    <property type="match status" value="1"/>
</dbReference>
<evidence type="ECO:0000256" key="2">
    <source>
        <dbReference type="ARBA" id="ARBA00022737"/>
    </source>
</evidence>
<dbReference type="SUPFAM" id="SSF48452">
    <property type="entry name" value="TPR-like"/>
    <property type="match status" value="1"/>
</dbReference>
<evidence type="ECO:0000259" key="4">
    <source>
        <dbReference type="Pfam" id="PF14432"/>
    </source>
</evidence>
<protein>
    <recommendedName>
        <fullName evidence="4">DYW domain-containing protein</fullName>
    </recommendedName>
</protein>
<dbReference type="Gene3D" id="1.25.40.10">
    <property type="entry name" value="Tetratricopeptide repeat domain"/>
    <property type="match status" value="2"/>
</dbReference>
<reference evidence="5" key="1">
    <citation type="submission" date="2013-07" db="EMBL/GenBank/DDBJ databases">
        <title>The genome of Eucalyptus grandis.</title>
        <authorList>
            <person name="Schmutz J."/>
            <person name="Hayes R."/>
            <person name="Myburg A."/>
            <person name="Tuskan G."/>
            <person name="Grattapaglia D."/>
            <person name="Rokhsar D.S."/>
        </authorList>
    </citation>
    <scope>NUCLEOTIDE SEQUENCE</scope>
    <source>
        <tissue evidence="5">Leaf extractions</tissue>
    </source>
</reference>
<name>A0A059B1Y4_EUCGR</name>
<dbReference type="GO" id="GO:0008270">
    <property type="term" value="F:zinc ion binding"/>
    <property type="evidence" value="ECO:0007669"/>
    <property type="project" value="InterPro"/>
</dbReference>
<keyword evidence="2" id="KW-0677">Repeat</keyword>